<feature type="domain" description="Methyl-accepting transducer" evidence="4">
    <location>
        <begin position="155"/>
        <end position="274"/>
    </location>
</feature>
<keyword evidence="1 2" id="KW-0807">Transducer</keyword>
<feature type="coiled-coil region" evidence="3">
    <location>
        <begin position="213"/>
        <end position="240"/>
    </location>
</feature>
<sequence>MKIIEALALAAPYIHLALKQEAIVAVIEKDSETVIKYLAGKRVDSGYHDGQKVNANDQNVYIAFNGQNADVVIPKDVYGVAINAFSFPIRENGQVVGALAFGLPIDNELKLEDYMSTMDNIVNSLQDKVHTIASHSEELAATSEEINKQAQHALEDSEKTNAVTDLIKSISRQTNLLGLNASIEAARAGQHGAGFNIVAQEVRKLSFETSSATENIESSLRNINRNLENLKQNMGQINDATNEQAQLVQDFSEIIEELTVLSREMKGFMHDALK</sequence>
<dbReference type="Gene3D" id="1.10.287.950">
    <property type="entry name" value="Methyl-accepting chemotaxis protein"/>
    <property type="match status" value="1"/>
</dbReference>
<evidence type="ECO:0000313" key="6">
    <source>
        <dbReference type="Proteomes" id="UP000234956"/>
    </source>
</evidence>
<dbReference type="GO" id="GO:0007165">
    <property type="term" value="P:signal transduction"/>
    <property type="evidence" value="ECO:0007669"/>
    <property type="project" value="UniProtKB-KW"/>
</dbReference>
<evidence type="ECO:0000256" key="1">
    <source>
        <dbReference type="ARBA" id="ARBA00023224"/>
    </source>
</evidence>
<dbReference type="RefSeq" id="WP_036126881.1">
    <property type="nucleotide sequence ID" value="NZ_JAZBNI010000003.1"/>
</dbReference>
<protein>
    <submittedName>
        <fullName evidence="5">Chemotaxis protein</fullName>
    </submittedName>
</protein>
<dbReference type="AlphaFoldDB" id="A0A2I0V3S2"/>
<evidence type="ECO:0000313" key="5">
    <source>
        <dbReference type="EMBL" id="PKU52928.1"/>
    </source>
</evidence>
<evidence type="ECO:0000256" key="2">
    <source>
        <dbReference type="PROSITE-ProRule" id="PRU00284"/>
    </source>
</evidence>
<dbReference type="Proteomes" id="UP000234956">
    <property type="component" value="Unassembled WGS sequence"/>
</dbReference>
<dbReference type="EMBL" id="PDFK01000001">
    <property type="protein sequence ID" value="PKU52928.1"/>
    <property type="molecule type" value="Genomic_DNA"/>
</dbReference>
<reference evidence="5 6" key="1">
    <citation type="submission" date="2017-10" db="EMBL/GenBank/DDBJ databases">
        <title>Draft genome of Lysinibacillus fusiformis strain Juneja, a laboratory-derived pathogen of Drosophila melanogaster.</title>
        <authorList>
            <person name="Smith B.R."/>
            <person name="Unckless R.L."/>
        </authorList>
    </citation>
    <scope>NUCLEOTIDE SEQUENCE [LARGE SCALE GENOMIC DNA]</scope>
    <source>
        <strain evidence="5 6">Juneja</strain>
    </source>
</reference>
<gene>
    <name evidence="5" type="ORF">CRI88_00945</name>
</gene>
<comment type="caution">
    <text evidence="5">The sequence shown here is derived from an EMBL/GenBank/DDBJ whole genome shotgun (WGS) entry which is preliminary data.</text>
</comment>
<dbReference type="GO" id="GO:0016020">
    <property type="term" value="C:membrane"/>
    <property type="evidence" value="ECO:0007669"/>
    <property type="project" value="InterPro"/>
</dbReference>
<evidence type="ECO:0000256" key="3">
    <source>
        <dbReference type="SAM" id="Coils"/>
    </source>
</evidence>
<dbReference type="InterPro" id="IPR004089">
    <property type="entry name" value="MCPsignal_dom"/>
</dbReference>
<dbReference type="PROSITE" id="PS50111">
    <property type="entry name" value="CHEMOTAXIS_TRANSDUC_2"/>
    <property type="match status" value="1"/>
</dbReference>
<proteinExistence type="predicted"/>
<organism evidence="5 6">
    <name type="scientific">Lysinibacillus fusiformis</name>
    <dbReference type="NCBI Taxonomy" id="28031"/>
    <lineage>
        <taxon>Bacteria</taxon>
        <taxon>Bacillati</taxon>
        <taxon>Bacillota</taxon>
        <taxon>Bacilli</taxon>
        <taxon>Bacillales</taxon>
        <taxon>Bacillaceae</taxon>
        <taxon>Lysinibacillus</taxon>
    </lineage>
</organism>
<keyword evidence="3" id="KW-0175">Coiled coil</keyword>
<evidence type="ECO:0000259" key="4">
    <source>
        <dbReference type="PROSITE" id="PS50111"/>
    </source>
</evidence>
<dbReference type="Pfam" id="PF00015">
    <property type="entry name" value="MCPsignal"/>
    <property type="match status" value="1"/>
</dbReference>
<name>A0A2I0V3S2_9BACI</name>
<dbReference type="SMART" id="SM00283">
    <property type="entry name" value="MA"/>
    <property type="match status" value="1"/>
</dbReference>
<accession>A0A2I0V3S2</accession>
<dbReference type="PANTHER" id="PTHR32089">
    <property type="entry name" value="METHYL-ACCEPTING CHEMOTAXIS PROTEIN MCPB"/>
    <property type="match status" value="1"/>
</dbReference>
<dbReference type="SUPFAM" id="SSF58104">
    <property type="entry name" value="Methyl-accepting chemotaxis protein (MCP) signaling domain"/>
    <property type="match status" value="1"/>
</dbReference>
<dbReference type="PANTHER" id="PTHR32089:SF112">
    <property type="entry name" value="LYSOZYME-LIKE PROTEIN-RELATED"/>
    <property type="match status" value="1"/>
</dbReference>